<dbReference type="EMBL" id="JAUMJH010000037">
    <property type="protein sequence ID" value="MDO3658372.1"/>
    <property type="molecule type" value="Genomic_DNA"/>
</dbReference>
<proteinExistence type="predicted"/>
<dbReference type="Proteomes" id="UP001168902">
    <property type="component" value="Unassembled WGS sequence"/>
</dbReference>
<name>A0ABT8UZA1_9GAMM</name>
<keyword evidence="2" id="KW-1185">Reference proteome</keyword>
<evidence type="ECO:0000313" key="2">
    <source>
        <dbReference type="Proteomes" id="UP001168902"/>
    </source>
</evidence>
<sequence>MIYYLLKKRVMKPDSTKHNPDPSYLKEVLEKSLDPQTGKPYSQRKAAKIIGISERVMRYYFAEIDQEGYRPAPYPVQFALECLSKNN</sequence>
<evidence type="ECO:0000313" key="1">
    <source>
        <dbReference type="EMBL" id="MDO3658372.1"/>
    </source>
</evidence>
<organism evidence="1 2">
    <name type="scientific">Acinetobacter genomosp. 15BJ</name>
    <dbReference type="NCBI Taxonomy" id="106651"/>
    <lineage>
        <taxon>Bacteria</taxon>
        <taxon>Pseudomonadati</taxon>
        <taxon>Pseudomonadota</taxon>
        <taxon>Gammaproteobacteria</taxon>
        <taxon>Moraxellales</taxon>
        <taxon>Moraxellaceae</taxon>
        <taxon>Acinetobacter</taxon>
    </lineage>
</organism>
<protein>
    <submittedName>
        <fullName evidence="1">Uncharacterized protein</fullName>
    </submittedName>
</protein>
<reference evidence="1 2" key="1">
    <citation type="submission" date="2023-07" db="EMBL/GenBank/DDBJ databases">
        <title>A novel proteolytic Acinetobacter species.</title>
        <authorList>
            <person name="Nemec A."/>
            <person name="Radolfova-Krizova L."/>
        </authorList>
    </citation>
    <scope>NUCLEOTIDE SEQUENCE [LARGE SCALE GENOMIC DNA]</scope>
    <source>
        <strain evidence="1 2">NIPH 1865</strain>
    </source>
</reference>
<accession>A0ABT8UZA1</accession>
<gene>
    <name evidence="1" type="ORF">Q3V53_14430</name>
</gene>
<comment type="caution">
    <text evidence="1">The sequence shown here is derived from an EMBL/GenBank/DDBJ whole genome shotgun (WGS) entry which is preliminary data.</text>
</comment>
<dbReference type="RefSeq" id="WP_302897645.1">
    <property type="nucleotide sequence ID" value="NZ_JAUMJH010000037.1"/>
</dbReference>